<reference evidence="1" key="1">
    <citation type="journal article" date="2014" name="Int. J. Syst. Evol. Microbiol.">
        <title>Complete genome sequence of Corynebacterium casei LMG S-19264T (=DSM 44701T), isolated from a smear-ripened cheese.</title>
        <authorList>
            <consortium name="US DOE Joint Genome Institute (JGI-PGF)"/>
            <person name="Walter F."/>
            <person name="Albersmeier A."/>
            <person name="Kalinowski J."/>
            <person name="Ruckert C."/>
        </authorList>
    </citation>
    <scope>NUCLEOTIDE SEQUENCE</scope>
    <source>
        <strain evidence="1">JCM 4714</strain>
    </source>
</reference>
<protein>
    <submittedName>
        <fullName evidence="1">Uncharacterized protein</fullName>
    </submittedName>
</protein>
<accession>A0A919D552</accession>
<proteinExistence type="predicted"/>
<evidence type="ECO:0000313" key="1">
    <source>
        <dbReference type="EMBL" id="GHE10981.1"/>
    </source>
</evidence>
<sequence>MPEHVARDLAYRPARAHREAIVTEGIPDPSAFAARTATRSPTSRARADTGATVRAAALCPAFTPLASRP</sequence>
<comment type="caution">
    <text evidence="1">The sequence shown here is derived from an EMBL/GenBank/DDBJ whole genome shotgun (WGS) entry which is preliminary data.</text>
</comment>
<evidence type="ECO:0000313" key="2">
    <source>
        <dbReference type="Proteomes" id="UP000655443"/>
    </source>
</evidence>
<dbReference type="AlphaFoldDB" id="A0A919D552"/>
<name>A0A919D552_9ACTN</name>
<dbReference type="Proteomes" id="UP000655443">
    <property type="component" value="Unassembled WGS sequence"/>
</dbReference>
<dbReference type="EMBL" id="BMVG01000026">
    <property type="protein sequence ID" value="GHE10981.1"/>
    <property type="molecule type" value="Genomic_DNA"/>
</dbReference>
<keyword evidence="2" id="KW-1185">Reference proteome</keyword>
<gene>
    <name evidence="1" type="ORF">GCM10010339_68960</name>
</gene>
<reference evidence="1" key="2">
    <citation type="submission" date="2020-09" db="EMBL/GenBank/DDBJ databases">
        <authorList>
            <person name="Sun Q."/>
            <person name="Ohkuma M."/>
        </authorList>
    </citation>
    <scope>NUCLEOTIDE SEQUENCE</scope>
    <source>
        <strain evidence="1">JCM 4714</strain>
    </source>
</reference>
<organism evidence="1 2">
    <name type="scientific">Streptomyces alanosinicus</name>
    <dbReference type="NCBI Taxonomy" id="68171"/>
    <lineage>
        <taxon>Bacteria</taxon>
        <taxon>Bacillati</taxon>
        <taxon>Actinomycetota</taxon>
        <taxon>Actinomycetes</taxon>
        <taxon>Kitasatosporales</taxon>
        <taxon>Streptomycetaceae</taxon>
        <taxon>Streptomyces</taxon>
    </lineage>
</organism>